<dbReference type="KEGG" id="sgn:SGRA_3171"/>
<proteinExistence type="predicted"/>
<protein>
    <submittedName>
        <fullName evidence="2">Peptidase S8 and S53 subtilisin kexin sedolisin</fullName>
    </submittedName>
</protein>
<reference evidence="2 3" key="1">
    <citation type="journal article" date="2012" name="Stand. Genomic Sci.">
        <title>Complete genome sequencing and analysis of Saprospira grandis str. Lewin, a predatory marine bacterium.</title>
        <authorList>
            <person name="Saw J.H."/>
            <person name="Yuryev A."/>
            <person name="Kanbe M."/>
            <person name="Hou S."/>
            <person name="Young A.G."/>
            <person name="Aizawa S."/>
            <person name="Alam M."/>
        </authorList>
    </citation>
    <scope>NUCLEOTIDE SEQUENCE [LARGE SCALE GENOMIC DNA]</scope>
    <source>
        <strain evidence="2 3">Lewin</strain>
    </source>
</reference>
<feature type="chain" id="PRO_5003604540" evidence="1">
    <location>
        <begin position="20"/>
        <end position="556"/>
    </location>
</feature>
<keyword evidence="3" id="KW-1185">Reference proteome</keyword>
<dbReference type="eggNOG" id="COG4733">
    <property type="taxonomic scope" value="Bacteria"/>
</dbReference>
<accession>H6L0U3</accession>
<dbReference type="HOGENOM" id="CLU_489911_0_0_10"/>
<feature type="signal peptide" evidence="1">
    <location>
        <begin position="1"/>
        <end position="19"/>
    </location>
</feature>
<organism evidence="2 3">
    <name type="scientific">Saprospira grandis (strain Lewin)</name>
    <dbReference type="NCBI Taxonomy" id="984262"/>
    <lineage>
        <taxon>Bacteria</taxon>
        <taxon>Pseudomonadati</taxon>
        <taxon>Bacteroidota</taxon>
        <taxon>Saprospiria</taxon>
        <taxon>Saprospirales</taxon>
        <taxon>Saprospiraceae</taxon>
        <taxon>Saprospira</taxon>
    </lineage>
</organism>
<evidence type="ECO:0000256" key="1">
    <source>
        <dbReference type="SAM" id="SignalP"/>
    </source>
</evidence>
<dbReference type="PROSITE" id="PS51257">
    <property type="entry name" value="PROKAR_LIPOPROTEIN"/>
    <property type="match status" value="1"/>
</dbReference>
<dbReference type="STRING" id="984262.SGRA_3171"/>
<sequence>MKSPILPLLFLALPLFLWAQKPVSTGGTQTSLSCVGCFVNQAEMAFDASTSTAALIDPSALPLSTVGYVSQDYSFAAPLAVGSELRLDLAFSDNSILAGLLGTLANGLVFDRLEVELLNGTTVVSTYGGSSGTSLAELDVVDAASSRFNLLIQIPTANVDGIRIRTGALVSLGLGITPSALEVYDIKGMPTNRYYASRFTGNSGQNGLALTLCLSCGVFNEAHAASLGNDPNSQYAQMRWDIGLSLLGTEYQYVEYDWDASPNTDFLGDADGTPDAVLVQLQEVALANLDLDLGSNLWDNNGLALMVQYTDGSSSLLDNSSPLLSANLLGAGSGRFQLVLNIPTGKTLERIEVRRNAPTLGLFTELRIYNIYTATQASLPLKLADFRLEKDLSQGIFLQWQTESEYDMNQIVVQRADDDMLFEDLYSLSAQNDPHQSANYEFVDKQPLWGNNYYRLKFIGFAENDISYSTVKVENWQQNKSFTLYRQGDYLRIQKMEQDRKELLRLEVYSLQGQLLLQQNFADAQAELNTADLPNLFQLQVVGEGQAYYQKLIPNP</sequence>
<evidence type="ECO:0000313" key="3">
    <source>
        <dbReference type="Proteomes" id="UP000007519"/>
    </source>
</evidence>
<gene>
    <name evidence="2" type="ordered locus">SGRA_3171</name>
</gene>
<dbReference type="OrthoDB" id="1490051at2"/>
<evidence type="ECO:0000313" key="2">
    <source>
        <dbReference type="EMBL" id="AFC25899.1"/>
    </source>
</evidence>
<dbReference type="EMBL" id="CP002831">
    <property type="protein sequence ID" value="AFC25899.1"/>
    <property type="molecule type" value="Genomic_DNA"/>
</dbReference>
<dbReference type="AlphaFoldDB" id="H6L0U3"/>
<dbReference type="RefSeq" id="WP_015693496.1">
    <property type="nucleotide sequence ID" value="NC_016940.1"/>
</dbReference>
<dbReference type="Proteomes" id="UP000007519">
    <property type="component" value="Chromosome"/>
</dbReference>
<name>H6L0U3_SAPGL</name>
<keyword evidence="1" id="KW-0732">Signal</keyword>